<evidence type="ECO:0000313" key="5">
    <source>
        <dbReference type="EMBL" id="QDK59986.1"/>
    </source>
</evidence>
<feature type="compositionally biased region" description="Polar residues" evidence="3">
    <location>
        <begin position="1201"/>
        <end position="1214"/>
    </location>
</feature>
<dbReference type="InterPro" id="IPR000014">
    <property type="entry name" value="PAS"/>
</dbReference>
<feature type="compositionally biased region" description="Polar residues" evidence="3">
    <location>
        <begin position="1419"/>
        <end position="1453"/>
    </location>
</feature>
<feature type="compositionally biased region" description="Polar residues" evidence="3">
    <location>
        <begin position="453"/>
        <end position="472"/>
    </location>
</feature>
<protein>
    <submittedName>
        <fullName evidence="5">Period 2-like protein</fullName>
    </submittedName>
    <submittedName>
        <fullName evidence="6">Putative period circadian protein 2</fullName>
    </submittedName>
</protein>
<dbReference type="GO" id="GO:0005737">
    <property type="term" value="C:cytoplasm"/>
    <property type="evidence" value="ECO:0007669"/>
    <property type="project" value="TreeGrafter"/>
</dbReference>
<comment type="subcellular location">
    <subcellularLocation>
        <location evidence="1">Nucleus</location>
    </subcellularLocation>
</comment>
<feature type="region of interest" description="Disordered" evidence="3">
    <location>
        <begin position="533"/>
        <end position="585"/>
    </location>
</feature>
<dbReference type="PROSITE" id="PS50112">
    <property type="entry name" value="PAS"/>
    <property type="match status" value="1"/>
</dbReference>
<dbReference type="SUPFAM" id="SSF55785">
    <property type="entry name" value="PYP-like sensor domain (PAS domain)"/>
    <property type="match status" value="1"/>
</dbReference>
<feature type="region of interest" description="Disordered" evidence="3">
    <location>
        <begin position="645"/>
        <end position="674"/>
    </location>
</feature>
<feature type="compositionally biased region" description="Basic and acidic residues" evidence="3">
    <location>
        <begin position="657"/>
        <end position="668"/>
    </location>
</feature>
<feature type="compositionally biased region" description="Basic and acidic residues" evidence="3">
    <location>
        <begin position="1075"/>
        <end position="1084"/>
    </location>
</feature>
<dbReference type="GO" id="GO:0001222">
    <property type="term" value="F:transcription corepressor binding"/>
    <property type="evidence" value="ECO:0007669"/>
    <property type="project" value="TreeGrafter"/>
</dbReference>
<evidence type="ECO:0000259" key="4">
    <source>
        <dbReference type="PROSITE" id="PS50112"/>
    </source>
</evidence>
<feature type="compositionally biased region" description="Polar residues" evidence="3">
    <location>
        <begin position="1108"/>
        <end position="1124"/>
    </location>
</feature>
<feature type="domain" description="PAS" evidence="4">
    <location>
        <begin position="312"/>
        <end position="357"/>
    </location>
</feature>
<feature type="compositionally biased region" description="Polar residues" evidence="3">
    <location>
        <begin position="1151"/>
        <end position="1163"/>
    </location>
</feature>
<feature type="region of interest" description="Disordered" evidence="3">
    <location>
        <begin position="113"/>
        <end position="137"/>
    </location>
</feature>
<dbReference type="EMBL" id="MK801138">
    <property type="protein sequence ID" value="QEI10544.1"/>
    <property type="molecule type" value="mRNA"/>
</dbReference>
<dbReference type="GO" id="GO:0005634">
    <property type="term" value="C:nucleus"/>
    <property type="evidence" value="ECO:0007669"/>
    <property type="project" value="UniProtKB-SubCell"/>
</dbReference>
<feature type="region of interest" description="Disordered" evidence="3">
    <location>
        <begin position="857"/>
        <end position="882"/>
    </location>
</feature>
<gene>
    <name evidence="5" type="primary">per2</name>
</gene>
<evidence type="ECO:0000256" key="3">
    <source>
        <dbReference type="SAM" id="MobiDB-lite"/>
    </source>
</evidence>
<dbReference type="GO" id="GO:0000976">
    <property type="term" value="F:transcription cis-regulatory region binding"/>
    <property type="evidence" value="ECO:0007669"/>
    <property type="project" value="TreeGrafter"/>
</dbReference>
<feature type="compositionally biased region" description="Low complexity" evidence="3">
    <location>
        <begin position="1461"/>
        <end position="1490"/>
    </location>
</feature>
<feature type="compositionally biased region" description="Basic and acidic residues" evidence="3">
    <location>
        <begin position="860"/>
        <end position="871"/>
    </location>
</feature>
<feature type="compositionally biased region" description="Low complexity" evidence="3">
    <location>
        <begin position="1190"/>
        <end position="1200"/>
    </location>
</feature>
<organism evidence="5">
    <name type="scientific">Onchidium reevesii</name>
    <dbReference type="NCBI Taxonomy" id="2547651"/>
    <lineage>
        <taxon>Eukaryota</taxon>
        <taxon>Metazoa</taxon>
        <taxon>Spiralia</taxon>
        <taxon>Lophotrochozoa</taxon>
        <taxon>Mollusca</taxon>
        <taxon>Gastropoda</taxon>
        <taxon>Heterobranchia</taxon>
        <taxon>Euthyneura</taxon>
        <taxon>Panpulmonata</taxon>
        <taxon>Eupulmonata</taxon>
        <taxon>Systellommatophora</taxon>
        <taxon>Onchidioidea</taxon>
        <taxon>Onchidiidae</taxon>
        <taxon>Onchidium</taxon>
    </lineage>
</organism>
<evidence type="ECO:0000256" key="1">
    <source>
        <dbReference type="ARBA" id="ARBA00004123"/>
    </source>
</evidence>
<feature type="region of interest" description="Disordered" evidence="3">
    <location>
        <begin position="1"/>
        <end position="76"/>
    </location>
</feature>
<feature type="compositionally biased region" description="Basic residues" evidence="3">
    <location>
        <begin position="645"/>
        <end position="656"/>
    </location>
</feature>
<name>A0A514YLV5_9EUPU</name>
<dbReference type="Pfam" id="PF14598">
    <property type="entry name" value="PAS_11"/>
    <property type="match status" value="1"/>
</dbReference>
<feature type="region of interest" description="Disordered" evidence="3">
    <location>
        <begin position="1009"/>
        <end position="1216"/>
    </location>
</feature>
<dbReference type="GO" id="GO:0000122">
    <property type="term" value="P:negative regulation of transcription by RNA polymerase II"/>
    <property type="evidence" value="ECO:0007669"/>
    <property type="project" value="TreeGrafter"/>
</dbReference>
<dbReference type="InterPro" id="IPR022728">
    <property type="entry name" value="Period_circadian-like_C"/>
</dbReference>
<dbReference type="GO" id="GO:0043153">
    <property type="term" value="P:entrainment of circadian clock by photoperiod"/>
    <property type="evidence" value="ECO:0007669"/>
    <property type="project" value="TreeGrafter"/>
</dbReference>
<evidence type="ECO:0000256" key="2">
    <source>
        <dbReference type="ARBA" id="ARBA00023242"/>
    </source>
</evidence>
<reference evidence="5" key="2">
    <citation type="submission" date="2019-03" db="EMBL/GenBank/DDBJ databases">
        <title>Effect of biological clock and light-dark cycles in Onchidium reevesii: possible implications for long-term memory.</title>
        <authorList>
            <person name="Xu G."/>
        </authorList>
    </citation>
    <scope>NUCLEOTIDE SEQUENCE</scope>
    <source>
        <tissue evidence="5">Ganglion</tissue>
    </source>
</reference>
<feature type="compositionally biased region" description="Low complexity" evidence="3">
    <location>
        <begin position="24"/>
        <end position="47"/>
    </location>
</feature>
<dbReference type="Gene3D" id="3.30.450.20">
    <property type="entry name" value="PAS domain"/>
    <property type="match status" value="2"/>
</dbReference>
<proteinExistence type="evidence at transcript level"/>
<keyword evidence="2" id="KW-0539">Nucleus</keyword>
<feature type="region of interest" description="Disordered" evidence="3">
    <location>
        <begin position="451"/>
        <end position="474"/>
    </location>
</feature>
<feature type="compositionally biased region" description="Polar residues" evidence="3">
    <location>
        <begin position="872"/>
        <end position="882"/>
    </location>
</feature>
<feature type="region of interest" description="Disordered" evidence="3">
    <location>
        <begin position="1525"/>
        <end position="1544"/>
    </location>
</feature>
<dbReference type="EMBL" id="MK593469">
    <property type="protein sequence ID" value="QDK59986.1"/>
    <property type="molecule type" value="mRNA"/>
</dbReference>
<feature type="compositionally biased region" description="Polar residues" evidence="3">
    <location>
        <begin position="1525"/>
        <end position="1538"/>
    </location>
</feature>
<feature type="compositionally biased region" description="Polar residues" evidence="3">
    <location>
        <begin position="1376"/>
        <end position="1391"/>
    </location>
</feature>
<feature type="compositionally biased region" description="Polar residues" evidence="3">
    <location>
        <begin position="53"/>
        <end position="67"/>
    </location>
</feature>
<feature type="compositionally biased region" description="Gly residues" evidence="3">
    <location>
        <begin position="1023"/>
        <end position="1035"/>
    </location>
</feature>
<dbReference type="GO" id="GO:0032922">
    <property type="term" value="P:circadian regulation of gene expression"/>
    <property type="evidence" value="ECO:0007669"/>
    <property type="project" value="TreeGrafter"/>
</dbReference>
<dbReference type="InterPro" id="IPR050760">
    <property type="entry name" value="Period_circadian_regulator"/>
</dbReference>
<feature type="compositionally biased region" description="Basic and acidic residues" evidence="3">
    <location>
        <begin position="113"/>
        <end position="122"/>
    </location>
</feature>
<accession>A0A514YLV5</accession>
<feature type="compositionally biased region" description="Acidic residues" evidence="3">
    <location>
        <begin position="536"/>
        <end position="559"/>
    </location>
</feature>
<reference evidence="6" key="1">
    <citation type="journal article" date="2019" name="Genes (Basel)">
        <title>Effect of Circadian Clock and Light-Dark Cycles in Onchidium reevesii: Possible Implications for Long-Term Memory.</title>
        <authorList>
            <person name="Xu G."/>
            <person name="Yang T."/>
            <person name="Shen H."/>
        </authorList>
    </citation>
    <scope>NUCLEOTIDE SEQUENCE</scope>
    <source>
        <tissue evidence="6">Ganglion</tissue>
    </source>
</reference>
<dbReference type="InterPro" id="IPR035965">
    <property type="entry name" value="PAS-like_dom_sf"/>
</dbReference>
<dbReference type="PANTHER" id="PTHR11269:SF16">
    <property type="entry name" value="PERIOD CIRCADIAN PROTEIN"/>
    <property type="match status" value="1"/>
</dbReference>
<evidence type="ECO:0000313" key="6">
    <source>
        <dbReference type="EMBL" id="QEI10544.1"/>
    </source>
</evidence>
<dbReference type="CDD" id="cd00130">
    <property type="entry name" value="PAS"/>
    <property type="match status" value="1"/>
</dbReference>
<sequence length="1544" mass="169820">MEHPSPEKRKKSKQNKPTTVNNDSSYGSMITGTSSSSSISLSLFSESDLAEAPSTSGCSSEMASAMQSKEKKKERAKEFMKKLKSMLPMKERTTKMDTLSTLEQLVNSMRQLNEEQKRDSEFKTPPPHSGSYHGNDADKLSQSNMYVSVSLKNHVVQMASASLMEHLGYPLDWWKGRLLKDFLNKKDINTVNSCIALHSTDEDHTEVSDTLASSSTGGGMKEGSKYFYARMRRFRKLGAGFNLQNVVSYCPFMMMITTRPLDQSDSSEDEGSRHRKSLMVYCHPLSSAYGDGGNLPEQRKFSLRHSPFCNYTYVHPNAVRLLGFLPQDFNGMSIFDLYHPDDFQQLLEIHKKIMLSMGQPFKSSSIRLRTRNGCYVEVETEWSSFINPWSMRLEFIIGQHTVIKGPSRPDLFEDLPAKPEKVELSPDSRRIQEKILEVLKKPIQGVFAEPSPVAQSVKEQSSPIQKTGTAQTGMREPETVAKVGVTDKAKGETGTGESKSTVIDDKGISSIYNQLNYSHNIKRFLMSHPKSFSNVSDEDSVMTRDDSEDEAINDEEEMPLEIPVVKPPSCGSSTQVHVSEQGHGEEMLSPPTFGDEAMPPRESADNIHCLTEETLKKHTKIQERLYLQRVSEEQPLLLNMRRIRSSRNTSHQKRPRVREAGEDMDTAKHPCTNSGVFRSSSNIFMQSFPTVTSSELTPATPTPQPMFHQSDRMEGAPFDNNFLGQNAQIGFQPFAPSYQTGNQGAITMPAQPTVHLVPGDTVPLQCIPTSLGPMLPNPGLIDMRRVTGAQNMQWPYYPQTGYTLLPQVMTGFYRPLLQPVQVQTIPPQQGGYINGSTGPPMFQEPIVETENQVAQMAKKNKTDRFDKKNGDSDNPSSSVEDTTSSIMYLLEADSSTFEDSDNKASTGVVQPRLQNKRSLEPPWLRGVKWNAEIKMRYTMPQRKMFSVLKTDDKMLKKAQQSELVQTNLEQLLEDIALPDHEIPVDEEADYIFFPGDEVLDVNDKPNDKAEEVDITQSSNEVNDGGGGDRGGGGGSSEEVVWSLGACENEDENYDTPVNSHSEDEKAPPTPTQGGIKEEEKDIKRGGSPNSNSSKAAEESGDIAMETVFISNSQAGGNSALTKRGSSPKDGSLSGDEGSGSDGGQKAEMEDSQSNCSKVSSDLTPSDDRSNEEAGSSLKESDASMKNMKGVSSVASSNSSNDQTSQEEGPSATPTRDSEDVFRKLFVPLKVQVTQKLDTPAMPYWLVEAHLSHRVAMTYKVPSRQLEDVLSDDKKKMSSLVQSSIVKQQLLQLLSEVDMKSAAVVAATTMSASTTATVGSCSNVSLSPALHNTATQSSSADSVLETIKEETLGTDPVNECIKPIDDDKTMFVPLASSNQSNNVSMESLTEVSNTNNNNNITDAKGSLCKGTSQLILAKSPSVSMESLPGSQDNLSSPLRKQSTGENNSSDTNTDPIADEPLLRSSDLSHSSSTETTTLCENSSRSTGNSSRSDSHLQERFQAIESNSLSGQKIEDIIMSKVFLPAETSTNNPDTKNIPNMFNLPE</sequence>
<dbReference type="PANTHER" id="PTHR11269">
    <property type="entry name" value="PERIOD CIRCADIAN PROTEIN"/>
    <property type="match status" value="1"/>
</dbReference>
<dbReference type="Pfam" id="PF12114">
    <property type="entry name" value="Period_C"/>
    <property type="match status" value="2"/>
</dbReference>
<feature type="region of interest" description="Disordered" evidence="3">
    <location>
        <begin position="1419"/>
        <end position="1494"/>
    </location>
</feature>
<feature type="region of interest" description="Disordered" evidence="3">
    <location>
        <begin position="1376"/>
        <end position="1396"/>
    </location>
</feature>